<protein>
    <submittedName>
        <fullName evidence="2">Putative phosphonate metabolism protein</fullName>
    </submittedName>
</protein>
<dbReference type="OrthoDB" id="4954742at2"/>
<reference evidence="3" key="1">
    <citation type="submission" date="2016-08" db="EMBL/GenBank/DDBJ databases">
        <authorList>
            <person name="Varghese N."/>
            <person name="Submissions Spin"/>
        </authorList>
    </citation>
    <scope>NUCLEOTIDE SEQUENCE [LARGE SCALE GENOMIC DNA]</scope>
    <source>
        <strain evidence="3">HAMBI 2971</strain>
    </source>
</reference>
<keyword evidence="3" id="KW-1185">Reference proteome</keyword>
<evidence type="ECO:0000256" key="1">
    <source>
        <dbReference type="SAM" id="MobiDB-lite"/>
    </source>
</evidence>
<dbReference type="PIRSF" id="PIRSF033328">
    <property type="entry name" value="Phest_Mll4975"/>
    <property type="match status" value="1"/>
</dbReference>
<dbReference type="SUPFAM" id="SSF55144">
    <property type="entry name" value="LigT-like"/>
    <property type="match status" value="1"/>
</dbReference>
<evidence type="ECO:0000313" key="3">
    <source>
        <dbReference type="Proteomes" id="UP000199435"/>
    </source>
</evidence>
<organism evidence="2 3">
    <name type="scientific">Rhizobium miluonense</name>
    <dbReference type="NCBI Taxonomy" id="411945"/>
    <lineage>
        <taxon>Bacteria</taxon>
        <taxon>Pseudomonadati</taxon>
        <taxon>Pseudomonadota</taxon>
        <taxon>Alphaproteobacteria</taxon>
        <taxon>Hyphomicrobiales</taxon>
        <taxon>Rhizobiaceae</taxon>
        <taxon>Rhizobium/Agrobacterium group</taxon>
        <taxon>Rhizobium</taxon>
    </lineage>
</organism>
<accession>A0A1C3WZP1</accession>
<sequence length="257" mass="28691">MTSHPAIAPASAATFAPAPSGEPRFAIYYTTPADHPLTRAAEAWLGRSAFERKSQPASSIAGSSRGQGNNRNTLVGEPRRYGFHATLKAPFRLADGVTVEELERALSKFANSTRPCPLGPLHVGMLGGFLALVPVQPMLRVRSLCADVVEAFDSFRAPFNTAELKRRRIECLDDGEAEHLVRWGYPYVFDRFRFHMTLTNRIQPEERSRVEAELELRLGHLLDEDFAIDAVTLFDQESPDADFVVRRRFPLNPEALL</sequence>
<dbReference type="InterPro" id="IPR009097">
    <property type="entry name" value="Cyclic_Pdiesterase"/>
</dbReference>
<dbReference type="NCBIfam" id="TIGR03223">
    <property type="entry name" value="Phn_opern_protn"/>
    <property type="match status" value="1"/>
</dbReference>
<gene>
    <name evidence="2" type="ORF">GA0061102_10491</name>
</gene>
<feature type="region of interest" description="Disordered" evidence="1">
    <location>
        <begin position="55"/>
        <end position="76"/>
    </location>
</feature>
<proteinExistence type="predicted"/>
<dbReference type="RefSeq" id="WP_092855154.1">
    <property type="nucleotide sequence ID" value="NZ_FMAH01000049.1"/>
</dbReference>
<dbReference type="Gene3D" id="3.90.1140.10">
    <property type="entry name" value="Cyclic phosphodiesterase"/>
    <property type="match status" value="1"/>
</dbReference>
<dbReference type="InterPro" id="IPR009389">
    <property type="entry name" value="DUF1045"/>
</dbReference>
<dbReference type="EMBL" id="FMAH01000049">
    <property type="protein sequence ID" value="SCB45453.1"/>
    <property type="molecule type" value="Genomic_DNA"/>
</dbReference>
<evidence type="ECO:0000313" key="2">
    <source>
        <dbReference type="EMBL" id="SCB45453.1"/>
    </source>
</evidence>
<dbReference type="Pfam" id="PF06299">
    <property type="entry name" value="DUF1045"/>
    <property type="match status" value="1"/>
</dbReference>
<name>A0A1C3WZP1_9HYPH</name>
<feature type="compositionally biased region" description="Polar residues" evidence="1">
    <location>
        <begin position="55"/>
        <end position="73"/>
    </location>
</feature>
<dbReference type="Proteomes" id="UP000199435">
    <property type="component" value="Unassembled WGS sequence"/>
</dbReference>
<dbReference type="AlphaFoldDB" id="A0A1C3WZP1"/>
<dbReference type="STRING" id="411945.GA0061102_10491"/>